<gene>
    <name evidence="1" type="primary">rnhB</name>
    <name evidence="1" type="ORF">TQ35_0003425</name>
</gene>
<evidence type="ECO:0000313" key="1">
    <source>
        <dbReference type="EMBL" id="MEW9491238.1"/>
    </source>
</evidence>
<proteinExistence type="predicted"/>
<dbReference type="EMBL" id="JZWS03000003">
    <property type="protein sequence ID" value="MEW9491238.1"/>
    <property type="molecule type" value="Genomic_DNA"/>
</dbReference>
<comment type="caution">
    <text evidence="1">The sequence shown here is derived from an EMBL/GenBank/DDBJ whole genome shotgun (WGS) entry which is preliminary data.</text>
</comment>
<reference evidence="1" key="1">
    <citation type="submission" date="2024-07" db="EMBL/GenBank/DDBJ databases">
        <title>Metagenome and Metagenome-Assembled Genomes of Archaea from a hot spring from the geothermal field of Los Azufres, Mexico.</title>
        <authorList>
            <person name="Marin-Paredes R."/>
            <person name="Martinez-Romero E."/>
            <person name="Servin-Garciduenas L.E."/>
        </authorList>
    </citation>
    <scope>NUCLEOTIDE SEQUENCE</scope>
    <source>
        <strain evidence="1">AZ1-454</strain>
    </source>
</reference>
<sequence>MKLGIDEAGRGPLIGPMVVAGVLLDEKRERLLKDYGVRDSKKLSRDARERLFNVIVDNAEAIAIAKAFPEEIDSANLNDVTYEKVIQIIEAMSPFSPSVVTVDKVGNEEKVIKRILELGFTPNVVHKADENFIECSSASIIAKVIRDRIVESLKKEFGDFGSGYPSDPKTIKWVMKVHERGGPPPPILRRSWKILRRIAPNFYLEKGRSNVDGN</sequence>
<dbReference type="Proteomes" id="UP000053480">
    <property type="component" value="Unassembled WGS sequence"/>
</dbReference>
<name>A0ACC6TND7_9CREN</name>
<evidence type="ECO:0000313" key="2">
    <source>
        <dbReference type="Proteomes" id="UP000053480"/>
    </source>
</evidence>
<accession>A0ACC6TND7</accession>
<organism evidence="1 2">
    <name type="scientific">Candidatus Aramenus sulfurataquae</name>
    <dbReference type="NCBI Taxonomy" id="1326980"/>
    <lineage>
        <taxon>Archaea</taxon>
        <taxon>Thermoproteota</taxon>
        <taxon>Thermoprotei</taxon>
        <taxon>Sulfolobales</taxon>
        <taxon>Sulfolobaceae</taxon>
        <taxon>Candidatus Aramenus</taxon>
    </lineage>
</organism>
<protein>
    <submittedName>
        <fullName evidence="1">Ribonuclease HII</fullName>
    </submittedName>
</protein>